<accession>X8JIE1</accession>
<dbReference type="Proteomes" id="UP000030108">
    <property type="component" value="Unassembled WGS sequence"/>
</dbReference>
<proteinExistence type="predicted"/>
<evidence type="ECO:0000313" key="2">
    <source>
        <dbReference type="Proteomes" id="UP000030108"/>
    </source>
</evidence>
<reference evidence="2" key="1">
    <citation type="journal article" date="2014" name="Genome Announc.">
        <title>Draft genome sequence of the plant-pathogenic soil fungus Rhizoctonia solani anastomosis group 3 strain Rhs1AP.</title>
        <authorList>
            <person name="Cubeta M.A."/>
            <person name="Thomas E."/>
            <person name="Dean R.A."/>
            <person name="Jabaji S."/>
            <person name="Neate S.M."/>
            <person name="Tavantzis S."/>
            <person name="Toda T."/>
            <person name="Vilgalys R."/>
            <person name="Bharathan N."/>
            <person name="Fedorova-Abrams N."/>
            <person name="Pakala S.B."/>
            <person name="Pakala S.M."/>
            <person name="Zafar N."/>
            <person name="Joardar V."/>
            <person name="Losada L."/>
            <person name="Nierman W.C."/>
        </authorList>
    </citation>
    <scope>NUCLEOTIDE SEQUENCE [LARGE SCALE GENOMIC DNA]</scope>
    <source>
        <strain evidence="2">AG-3</strain>
    </source>
</reference>
<name>X8JIE1_9AGAM</name>
<gene>
    <name evidence="1" type="ORF">RSOL_469340</name>
</gene>
<organism evidence="1 2">
    <name type="scientific">Rhizoctonia solani AG-3 Rhs1AP</name>
    <dbReference type="NCBI Taxonomy" id="1086054"/>
    <lineage>
        <taxon>Eukaryota</taxon>
        <taxon>Fungi</taxon>
        <taxon>Dikarya</taxon>
        <taxon>Basidiomycota</taxon>
        <taxon>Agaricomycotina</taxon>
        <taxon>Agaricomycetes</taxon>
        <taxon>Cantharellales</taxon>
        <taxon>Ceratobasidiaceae</taxon>
        <taxon>Rhizoctonia</taxon>
    </lineage>
</organism>
<dbReference type="AlphaFoldDB" id="X8JIE1"/>
<dbReference type="EMBL" id="JATN01000317">
    <property type="protein sequence ID" value="EUC63031.1"/>
    <property type="molecule type" value="Genomic_DNA"/>
</dbReference>
<protein>
    <submittedName>
        <fullName evidence="1">Uncharacterized protein</fullName>
    </submittedName>
</protein>
<comment type="caution">
    <text evidence="1">The sequence shown here is derived from an EMBL/GenBank/DDBJ whole genome shotgun (WGS) entry which is preliminary data.</text>
</comment>
<evidence type="ECO:0000313" key="1">
    <source>
        <dbReference type="EMBL" id="EUC63031.1"/>
    </source>
</evidence>
<sequence>MRWYWMDGCHCLRVRPNLH</sequence>